<accession>A0A1H2LHD9</accession>
<gene>
    <name evidence="1" type="ORF">SAMN04489737_1007</name>
</gene>
<dbReference type="RefSeq" id="WP_091280596.1">
    <property type="nucleotide sequence ID" value="NZ_LT629804.1"/>
</dbReference>
<reference evidence="2" key="1">
    <citation type="submission" date="2016-10" db="EMBL/GenBank/DDBJ databases">
        <authorList>
            <person name="Varghese N."/>
            <person name="Submissions S."/>
        </authorList>
    </citation>
    <scope>NUCLEOTIDE SEQUENCE [LARGE SCALE GENOMIC DNA]</scope>
    <source>
        <strain evidence="2">DSM 10002</strain>
    </source>
</reference>
<proteinExistence type="predicted"/>
<dbReference type="GeneID" id="65344744"/>
<dbReference type="Proteomes" id="UP000214355">
    <property type="component" value="Chromosome I"/>
</dbReference>
<name>A0A1H2LHD9_9ACTO</name>
<sequence length="75" mass="8607">MPTTTQTTKSIWVNGVEYTYVNMEDVQRVAQSYEYIAFDGCHKIYIFNDDVASYFNNNGYTIDILTPLKCPGFCS</sequence>
<dbReference type="EMBL" id="LT629804">
    <property type="protein sequence ID" value="SDU79816.1"/>
    <property type="molecule type" value="Genomic_DNA"/>
</dbReference>
<keyword evidence="2" id="KW-1185">Reference proteome</keyword>
<organism evidence="1 2">
    <name type="scientific">Arcanobacterium phocae</name>
    <dbReference type="NCBI Taxonomy" id="131112"/>
    <lineage>
        <taxon>Bacteria</taxon>
        <taxon>Bacillati</taxon>
        <taxon>Actinomycetota</taxon>
        <taxon>Actinomycetes</taxon>
        <taxon>Actinomycetales</taxon>
        <taxon>Actinomycetaceae</taxon>
        <taxon>Arcanobacterium</taxon>
    </lineage>
</organism>
<evidence type="ECO:0000313" key="1">
    <source>
        <dbReference type="EMBL" id="SDU79816.1"/>
    </source>
</evidence>
<evidence type="ECO:0000313" key="2">
    <source>
        <dbReference type="Proteomes" id="UP000214355"/>
    </source>
</evidence>
<protein>
    <submittedName>
        <fullName evidence="1">Uncharacterized protein</fullName>
    </submittedName>
</protein>
<dbReference type="AlphaFoldDB" id="A0A1H2LHD9"/>